<feature type="transmembrane region" description="Helical" evidence="1">
    <location>
        <begin position="140"/>
        <end position="160"/>
    </location>
</feature>
<feature type="transmembrane region" description="Helical" evidence="1">
    <location>
        <begin position="84"/>
        <end position="115"/>
    </location>
</feature>
<keyword evidence="1" id="KW-1133">Transmembrane helix</keyword>
<accession>A0A182M5H6</accession>
<reference evidence="2" key="2">
    <citation type="submission" date="2020-05" db="UniProtKB">
        <authorList>
            <consortium name="EnsemblMetazoa"/>
        </authorList>
    </citation>
    <scope>IDENTIFICATION</scope>
    <source>
        <strain evidence="2">A-37</strain>
    </source>
</reference>
<dbReference type="EnsemblMetazoa" id="ACUA009957-RA">
    <property type="protein sequence ID" value="ACUA009957-PA"/>
    <property type="gene ID" value="ACUA009957"/>
</dbReference>
<name>A0A182M5H6_9DIPT</name>
<protein>
    <submittedName>
        <fullName evidence="2">Uncharacterized protein</fullName>
    </submittedName>
</protein>
<dbReference type="EMBL" id="AXCM01019431">
    <property type="status" value="NOT_ANNOTATED_CDS"/>
    <property type="molecule type" value="Genomic_DNA"/>
</dbReference>
<dbReference type="Proteomes" id="UP000075883">
    <property type="component" value="Unassembled WGS sequence"/>
</dbReference>
<dbReference type="AlphaFoldDB" id="A0A182M5H6"/>
<proteinExistence type="predicted"/>
<sequence>MYGIRLRNLNIFLLVNWDMDWDLHFHRVWTVNVNWDLLLNVHWDLLLDDNRNLLLNLHWVRDLHLNGNVFWHFDLIWYRNLFDLMYMVILIIDSVAITLLVTVIMVATLIGSIYFDQVLDQDGVMNINGSLFLFLANMSFQYELPFLIFVSPSGLVHTVLDVRRRCRAPSDWDHDTPCPDRTYLVQTVSHHKRILPAGRPVLIHQAAPQVIPFPRRTLNHALLILGADETATEQARSASFLLAHDPAAVQTVVYQRVLRCLTVAMVALFEEYHVRQLPILA</sequence>
<reference evidence="3" key="1">
    <citation type="submission" date="2013-09" db="EMBL/GenBank/DDBJ databases">
        <title>The Genome Sequence of Anopheles culicifacies species A.</title>
        <authorList>
            <consortium name="The Broad Institute Genomics Platform"/>
            <person name="Neafsey D.E."/>
            <person name="Besansky N."/>
            <person name="Howell P."/>
            <person name="Walton C."/>
            <person name="Young S.K."/>
            <person name="Zeng Q."/>
            <person name="Gargeya S."/>
            <person name="Fitzgerald M."/>
            <person name="Haas B."/>
            <person name="Abouelleil A."/>
            <person name="Allen A.W."/>
            <person name="Alvarado L."/>
            <person name="Arachchi H.M."/>
            <person name="Berlin A.M."/>
            <person name="Chapman S.B."/>
            <person name="Gainer-Dewar J."/>
            <person name="Goldberg J."/>
            <person name="Griggs A."/>
            <person name="Gujja S."/>
            <person name="Hansen M."/>
            <person name="Howarth C."/>
            <person name="Imamovic A."/>
            <person name="Ireland A."/>
            <person name="Larimer J."/>
            <person name="McCowan C."/>
            <person name="Murphy C."/>
            <person name="Pearson M."/>
            <person name="Poon T.W."/>
            <person name="Priest M."/>
            <person name="Roberts A."/>
            <person name="Saif S."/>
            <person name="Shea T."/>
            <person name="Sisk P."/>
            <person name="Sykes S."/>
            <person name="Wortman J."/>
            <person name="Nusbaum C."/>
            <person name="Birren B."/>
        </authorList>
    </citation>
    <scope>NUCLEOTIDE SEQUENCE [LARGE SCALE GENOMIC DNA]</scope>
    <source>
        <strain evidence="3">A-37</strain>
    </source>
</reference>
<keyword evidence="1" id="KW-0472">Membrane</keyword>
<dbReference type="EMBL" id="AXCM01019432">
    <property type="status" value="NOT_ANNOTATED_CDS"/>
    <property type="molecule type" value="Genomic_DNA"/>
</dbReference>
<dbReference type="VEuPathDB" id="VectorBase:ACUA009957"/>
<dbReference type="STRING" id="139723.A0A182M5H6"/>
<evidence type="ECO:0000313" key="2">
    <source>
        <dbReference type="EnsemblMetazoa" id="ACUA009957-PA"/>
    </source>
</evidence>
<evidence type="ECO:0000313" key="3">
    <source>
        <dbReference type="Proteomes" id="UP000075883"/>
    </source>
</evidence>
<organism evidence="2 3">
    <name type="scientific">Anopheles culicifacies</name>
    <dbReference type="NCBI Taxonomy" id="139723"/>
    <lineage>
        <taxon>Eukaryota</taxon>
        <taxon>Metazoa</taxon>
        <taxon>Ecdysozoa</taxon>
        <taxon>Arthropoda</taxon>
        <taxon>Hexapoda</taxon>
        <taxon>Insecta</taxon>
        <taxon>Pterygota</taxon>
        <taxon>Neoptera</taxon>
        <taxon>Endopterygota</taxon>
        <taxon>Diptera</taxon>
        <taxon>Nematocera</taxon>
        <taxon>Culicoidea</taxon>
        <taxon>Culicidae</taxon>
        <taxon>Anophelinae</taxon>
        <taxon>Anopheles</taxon>
        <taxon>culicifacies species complex</taxon>
    </lineage>
</organism>
<evidence type="ECO:0000256" key="1">
    <source>
        <dbReference type="SAM" id="Phobius"/>
    </source>
</evidence>
<keyword evidence="3" id="KW-1185">Reference proteome</keyword>
<keyword evidence="1" id="KW-0812">Transmembrane</keyword>